<accession>A0A3A1YIL8</accession>
<evidence type="ECO:0000256" key="1">
    <source>
        <dbReference type="SAM" id="MobiDB-lite"/>
    </source>
</evidence>
<dbReference type="Proteomes" id="UP000265964">
    <property type="component" value="Unassembled WGS sequence"/>
</dbReference>
<feature type="region of interest" description="Disordered" evidence="1">
    <location>
        <begin position="594"/>
        <end position="684"/>
    </location>
</feature>
<feature type="compositionally biased region" description="Basic and acidic residues" evidence="1">
    <location>
        <begin position="594"/>
        <end position="605"/>
    </location>
</feature>
<name>A0A3A1YIL8_9GAMM</name>
<sequence length="1075" mass="125885">MESEDASFKAWWQIILALEDLAQQSLVGVFCSSRANLCHFTGRQGQIYPQSFLRLFIGKLATPEDLQAGALTPRQKVLNLYWHLLLHLHEIFARETFGDWCTSYAQEGERIWLQQQVDLSFRFGRSQEDKTNLSLPLSHQKVYALQLQQQSKSQLRNLLQQWFDPDLLWQGADFQERVADFCSTNTFTTKQKQAFVAWQQTEFGEYLQQLLSFSMQNKESHKKNGEEQGELTCYEQMQDWQQIYRGFFVHRQFILQLLDYACSFTTHNLQLLRGKDLSCLVYQGHLSWQSLSDYQLLVYDQNLMIPLAYLGKATSKSLWDYFLYWQANLVRRSKDYSLRNKAQVSFVQGQIKDLPLKQIHYQLTQAYQQQLTAQPRSRVNSFWQSQKWEDWFLEQKLTGASALRSSLVRDYQAGKVYQDTKSFKVANLRSQGGFLENYPQNHLGLSWQLQQAEEQAWQSPYHHCTTYLSRVHRIEQEKVKEQAKEQEDYQALQQELAIIACYQGNLPSKVYKAYPQLSGYLWELWQYKAQLLQVHQKYQLLNSAYLEEKVQAIAQEYALTWHPEEFIRRQLEALLWQHGKNLVTLSLSSLAPKHEQSTFEEDKQRATRSNEQTIVENSELKNVERRGRSSSKIREISEIEGNEKSSVEEYEQGSSEKRKQSSIENIEPSSIGRREITSEGDKTVSQVQTQGKFLEVTKLPKIWHKLKSFLPLARKVSYPLAQDPGALPQEAKFLASAWQVLRAKQQSLVSQESLERKQLCLDLNLQEFWQAQGGLFPLRLQGGYLLQLQEELSSFAQTERSARAKVRAEHFSQNLFKTSLEPHPEESLAFFTTTLGLRAKQDWELLRAYAQLDEDYLAPRWFLGKLSSNLPPTNEGIRLLLPEKQAQQLVFSYLFAQASYTMQFGYENKHHMRALADAYLDPVYVQQVFWGEEQKFRRLTQVKTNLTLEVEVGKEQAEWGFDFAQYQVQSLDLHLSKQKPELEVRDLLTQTRLYYLAWSQLLPKLEQYQACMQGKLAWEFAFASQVSLAQLFMSTYSVYTLTPREQTWCQELELRSKAYGEEFYRSQLERVLQQV</sequence>
<comment type="caution">
    <text evidence="2">The sequence shown here is derived from an EMBL/GenBank/DDBJ whole genome shotgun (WGS) entry which is preliminary data.</text>
</comment>
<gene>
    <name evidence="2" type="ORF">CKF59_01735</name>
</gene>
<keyword evidence="3" id="KW-1185">Reference proteome</keyword>
<protein>
    <submittedName>
        <fullName evidence="2">Uncharacterized protein</fullName>
    </submittedName>
</protein>
<feature type="compositionally biased region" description="Polar residues" evidence="1">
    <location>
        <begin position="607"/>
        <end position="616"/>
    </location>
</feature>
<dbReference type="OrthoDB" id="10011353at2"/>
<dbReference type="EMBL" id="NRJF01000043">
    <property type="protein sequence ID" value="RIY37441.1"/>
    <property type="molecule type" value="Genomic_DNA"/>
</dbReference>
<organism evidence="2 3">
    <name type="scientific">Psittacicella gerlachiana</name>
    <dbReference type="NCBI Taxonomy" id="2028574"/>
    <lineage>
        <taxon>Bacteria</taxon>
        <taxon>Pseudomonadati</taxon>
        <taxon>Pseudomonadota</taxon>
        <taxon>Gammaproteobacteria</taxon>
        <taxon>Pasteurellales</taxon>
        <taxon>Psittacicellaceae</taxon>
        <taxon>Psittacicella</taxon>
    </lineage>
</organism>
<proteinExistence type="predicted"/>
<feature type="compositionally biased region" description="Basic and acidic residues" evidence="1">
    <location>
        <begin position="618"/>
        <end position="647"/>
    </location>
</feature>
<dbReference type="AlphaFoldDB" id="A0A3A1YIL8"/>
<evidence type="ECO:0000313" key="3">
    <source>
        <dbReference type="Proteomes" id="UP000265964"/>
    </source>
</evidence>
<reference evidence="2 3" key="1">
    <citation type="submission" date="2017-08" db="EMBL/GenBank/DDBJ databases">
        <title>Reclassification of Bisgaard taxon 37 and 44.</title>
        <authorList>
            <person name="Christensen H."/>
        </authorList>
    </citation>
    <scope>NUCLEOTIDE SEQUENCE [LARGE SCALE GENOMIC DNA]</scope>
    <source>
        <strain evidence="2 3">EEAB3T1</strain>
    </source>
</reference>
<feature type="compositionally biased region" description="Basic and acidic residues" evidence="1">
    <location>
        <begin position="672"/>
        <end position="682"/>
    </location>
</feature>
<evidence type="ECO:0000313" key="2">
    <source>
        <dbReference type="EMBL" id="RIY37441.1"/>
    </source>
</evidence>
<dbReference type="RefSeq" id="WP_119534264.1">
    <property type="nucleotide sequence ID" value="NZ_NRJF01000043.1"/>
</dbReference>